<organism evidence="2 3">
    <name type="scientific">Dethiosulfatibacter aminovorans DSM 17477</name>
    <dbReference type="NCBI Taxonomy" id="1121476"/>
    <lineage>
        <taxon>Bacteria</taxon>
        <taxon>Bacillati</taxon>
        <taxon>Bacillota</taxon>
        <taxon>Tissierellia</taxon>
        <taxon>Dethiosulfatibacter</taxon>
    </lineage>
</organism>
<keyword evidence="3" id="KW-1185">Reference proteome</keyword>
<protein>
    <submittedName>
        <fullName evidence="2">Cysteine-rich small domain-containing protein</fullName>
    </submittedName>
</protein>
<name>A0A1M6L7Q0_9FIRM</name>
<dbReference type="STRING" id="1121476.SAMN02745751_03107"/>
<dbReference type="EMBL" id="FQZL01000030">
    <property type="protein sequence ID" value="SHJ67236.1"/>
    <property type="molecule type" value="Genomic_DNA"/>
</dbReference>
<dbReference type="InterPro" id="IPR007212">
    <property type="entry name" value="Zf-like"/>
</dbReference>
<proteinExistence type="predicted"/>
<evidence type="ECO:0000259" key="1">
    <source>
        <dbReference type="Pfam" id="PF04071"/>
    </source>
</evidence>
<dbReference type="OrthoDB" id="9799337at2"/>
<dbReference type="Proteomes" id="UP000184052">
    <property type="component" value="Unassembled WGS sequence"/>
</dbReference>
<reference evidence="2 3" key="1">
    <citation type="submission" date="2016-11" db="EMBL/GenBank/DDBJ databases">
        <authorList>
            <person name="Jaros S."/>
            <person name="Januszkiewicz K."/>
            <person name="Wedrychowicz H."/>
        </authorList>
    </citation>
    <scope>NUCLEOTIDE SEQUENCE [LARGE SCALE GENOMIC DNA]</scope>
    <source>
        <strain evidence="2 3">DSM 17477</strain>
    </source>
</reference>
<accession>A0A1M6L7Q0</accession>
<sequence>MGKHRRDFETENFKFVQNRACEYFPCHKGVPEDKFNCLFCFCPLYMLKDECGGNYEVKNDIKDCTNCAIPHSPGGYDYIMSKMDEVIKRGSDF</sequence>
<gene>
    <name evidence="2" type="ORF">SAMN02745751_03107</name>
</gene>
<evidence type="ECO:0000313" key="2">
    <source>
        <dbReference type="EMBL" id="SHJ67236.1"/>
    </source>
</evidence>
<dbReference type="Pfam" id="PF04071">
    <property type="entry name" value="zf-like"/>
    <property type="match status" value="1"/>
</dbReference>
<dbReference type="RefSeq" id="WP_073050483.1">
    <property type="nucleotide sequence ID" value="NZ_FQZL01000030.1"/>
</dbReference>
<feature type="domain" description="Cysteine-rich small" evidence="1">
    <location>
        <begin position="13"/>
        <end position="89"/>
    </location>
</feature>
<dbReference type="AlphaFoldDB" id="A0A1M6L7Q0"/>
<evidence type="ECO:0000313" key="3">
    <source>
        <dbReference type="Proteomes" id="UP000184052"/>
    </source>
</evidence>